<name>O66099_MYXXA</name>
<organism evidence="2">
    <name type="scientific">Myxococcus xanthus</name>
    <dbReference type="NCBI Taxonomy" id="34"/>
    <lineage>
        <taxon>Bacteria</taxon>
        <taxon>Pseudomonadati</taxon>
        <taxon>Myxococcota</taxon>
        <taxon>Myxococcia</taxon>
        <taxon>Myxococcales</taxon>
        <taxon>Cystobacterineae</taxon>
        <taxon>Myxococcaceae</taxon>
        <taxon>Myxococcus</taxon>
    </lineage>
</organism>
<protein>
    <submittedName>
        <fullName evidence="2">Fibril protein</fullName>
    </submittedName>
</protein>
<sequence length="163" mass="17875">MHGAPPGHSFPGGRWWWRGSQCRCFEPLVPGCSSWLRVHQPTSPRRLSPRHGAASRGGGVRFHPQDPVRVGWGDRGMMVFLELLRGPQGQRIAWRRVGPCCGTGAPTELEVFEVTYDGLAAPVSLYLDPNTAGVVHAPNGFNLQGLASRSQVEQEETPRVSEL</sequence>
<dbReference type="EMBL" id="U97064">
    <property type="protein sequence ID" value="AAC12972.1"/>
    <property type="molecule type" value="Genomic_DNA"/>
</dbReference>
<evidence type="ECO:0000313" key="2">
    <source>
        <dbReference type="EMBL" id="AAC12972.1"/>
    </source>
</evidence>
<gene>
    <name evidence="2" type="primary">ifp-1:20</name>
</gene>
<accession>O66099</accession>
<reference evidence="2" key="1">
    <citation type="submission" date="1997-04" db="EMBL/GenBank/DDBJ databases">
        <title>Gene for IFP-1:20 fibril protein of Myxococcus xanthus.</title>
        <authorList>
            <person name="Smith D.R."/>
            <person name="Dworkin M."/>
        </authorList>
    </citation>
    <scope>NUCLEOTIDE SEQUENCE</scope>
    <source>
        <strain evidence="2">CD4</strain>
    </source>
</reference>
<dbReference type="AlphaFoldDB" id="O66099"/>
<proteinExistence type="predicted"/>
<feature type="region of interest" description="Disordered" evidence="1">
    <location>
        <begin position="42"/>
        <end position="62"/>
    </location>
</feature>
<evidence type="ECO:0000256" key="1">
    <source>
        <dbReference type="SAM" id="MobiDB-lite"/>
    </source>
</evidence>